<feature type="signal peptide" evidence="8">
    <location>
        <begin position="1"/>
        <end position="23"/>
    </location>
</feature>
<sequence>MKSVSLGGRLALTIILFNLTACGSSGNSGQVTAPTENAERIQLADRSYVLALPTHFDQAKPYKLLLAFHGSGGSSESMRSSARFEQYHSDYIVAYPKSQEVEWNEGCDCNIAHRKGADDLGFIEQIIEDVGTRYRLQEGEVYAAGFSQGALFAQNVACNLGDKVRAVATVGAPMSRQLSLSCAMEAPVSVMMVHGTADNVLSYYGSNHANFGLLSSQEAVARLAALNNSLPNPLLKSASQNVDLIHYTNGKQKVQLHSIKRGGHSWSFSGFDTSQKILDFFDHLHIPELPEHSQLIDVQGQKFHVRSMGKQHSGPAILLLPGFNYNYFNDSAWYALLQPYLAKTYRVHSIDRLGNGFSNMSEEVNLSRFAEDLNGILHALNEKQVLLVAFSSASITASQFYQHRSDDIDLTGMLWIDPDIALPHSLSLYKGYPADWYLANLEALLPILEQGTWTARTWNKLVVEREEIAALLPEALADLMDWNFLDVISQQRMLVGAQQTRAREIAFYADDLDAYAALALPSSVPVSVIDSDFEEKDIQNYPENAEALRQWQQEGSAWSQQVAEFSNGQYMSLEQTDHMVMFQKPERIKQAIDWLVAKGR</sequence>
<evidence type="ECO:0000256" key="8">
    <source>
        <dbReference type="SAM" id="SignalP"/>
    </source>
</evidence>
<organism evidence="10 11">
    <name type="scientific">Bowmanella pacifica</name>
    <dbReference type="NCBI Taxonomy" id="502051"/>
    <lineage>
        <taxon>Bacteria</taxon>
        <taxon>Pseudomonadati</taxon>
        <taxon>Pseudomonadota</taxon>
        <taxon>Gammaproteobacteria</taxon>
        <taxon>Alteromonadales</taxon>
        <taxon>Alteromonadaceae</taxon>
        <taxon>Bowmanella</taxon>
    </lineage>
</organism>
<dbReference type="RefSeq" id="WP_188689145.1">
    <property type="nucleotide sequence ID" value="NZ_BMLS01000001.1"/>
</dbReference>
<proteinExistence type="predicted"/>
<keyword evidence="6" id="KW-0119">Carbohydrate metabolism</keyword>
<dbReference type="Pfam" id="PF12697">
    <property type="entry name" value="Abhydrolase_6"/>
    <property type="match status" value="1"/>
</dbReference>
<dbReference type="PANTHER" id="PTHR38050:SF2">
    <property type="entry name" value="FERULOYL ESTERASE C-RELATED"/>
    <property type="match status" value="1"/>
</dbReference>
<dbReference type="InterPro" id="IPR000073">
    <property type="entry name" value="AB_hydrolase_1"/>
</dbReference>
<evidence type="ECO:0000256" key="1">
    <source>
        <dbReference type="ARBA" id="ARBA00004613"/>
    </source>
</evidence>
<evidence type="ECO:0000256" key="6">
    <source>
        <dbReference type="ARBA" id="ARBA00023277"/>
    </source>
</evidence>
<dbReference type="GO" id="GO:0045493">
    <property type="term" value="P:xylan catabolic process"/>
    <property type="evidence" value="ECO:0007669"/>
    <property type="project" value="UniProtKB-KW"/>
</dbReference>
<dbReference type="Proteomes" id="UP000606935">
    <property type="component" value="Unassembled WGS sequence"/>
</dbReference>
<keyword evidence="5" id="KW-0378">Hydrolase</keyword>
<dbReference type="GO" id="GO:0005576">
    <property type="term" value="C:extracellular region"/>
    <property type="evidence" value="ECO:0007669"/>
    <property type="project" value="UniProtKB-SubCell"/>
</dbReference>
<keyword evidence="3" id="KW-0858">Xylan degradation</keyword>
<gene>
    <name evidence="10" type="ORF">GCM10010982_02630</name>
</gene>
<accession>A0A917YSZ9</accession>
<dbReference type="PANTHER" id="PTHR38050">
    <property type="match status" value="1"/>
</dbReference>
<dbReference type="SUPFAM" id="SSF53474">
    <property type="entry name" value="alpha/beta-Hydrolases"/>
    <property type="match status" value="2"/>
</dbReference>
<evidence type="ECO:0000256" key="2">
    <source>
        <dbReference type="ARBA" id="ARBA00022525"/>
    </source>
</evidence>
<feature type="domain" description="AB hydrolase-1" evidence="9">
    <location>
        <begin position="317"/>
        <end position="588"/>
    </location>
</feature>
<evidence type="ECO:0000256" key="5">
    <source>
        <dbReference type="ARBA" id="ARBA00022801"/>
    </source>
</evidence>
<dbReference type="Gene3D" id="3.40.50.1820">
    <property type="entry name" value="alpha/beta hydrolase"/>
    <property type="match status" value="2"/>
</dbReference>
<keyword evidence="4 8" id="KW-0732">Signal</keyword>
<evidence type="ECO:0000313" key="11">
    <source>
        <dbReference type="Proteomes" id="UP000606935"/>
    </source>
</evidence>
<dbReference type="AlphaFoldDB" id="A0A917YSZ9"/>
<comment type="caution">
    <text evidence="10">The sequence shown here is derived from an EMBL/GenBank/DDBJ whole genome shotgun (WGS) entry which is preliminary data.</text>
</comment>
<dbReference type="InterPro" id="IPR029058">
    <property type="entry name" value="AB_hydrolase_fold"/>
</dbReference>
<evidence type="ECO:0000313" key="10">
    <source>
        <dbReference type="EMBL" id="GGO64077.1"/>
    </source>
</evidence>
<name>A0A917YSZ9_9ALTE</name>
<evidence type="ECO:0000256" key="7">
    <source>
        <dbReference type="ARBA" id="ARBA00023326"/>
    </source>
</evidence>
<evidence type="ECO:0000256" key="4">
    <source>
        <dbReference type="ARBA" id="ARBA00022729"/>
    </source>
</evidence>
<dbReference type="GO" id="GO:0030600">
    <property type="term" value="F:feruloyl esterase activity"/>
    <property type="evidence" value="ECO:0007669"/>
    <property type="project" value="InterPro"/>
</dbReference>
<dbReference type="EMBL" id="BMLS01000001">
    <property type="protein sequence ID" value="GGO64077.1"/>
    <property type="molecule type" value="Genomic_DNA"/>
</dbReference>
<keyword evidence="2" id="KW-0964">Secreted</keyword>
<feature type="chain" id="PRO_5037287027" description="AB hydrolase-1 domain-containing protein" evidence="8">
    <location>
        <begin position="24"/>
        <end position="600"/>
    </location>
</feature>
<dbReference type="InterPro" id="IPR043595">
    <property type="entry name" value="FaeB/C/D"/>
</dbReference>
<keyword evidence="7" id="KW-0624">Polysaccharide degradation</keyword>
<evidence type="ECO:0000256" key="3">
    <source>
        <dbReference type="ARBA" id="ARBA00022651"/>
    </source>
</evidence>
<protein>
    <recommendedName>
        <fullName evidence="9">AB hydrolase-1 domain-containing protein</fullName>
    </recommendedName>
</protein>
<reference evidence="10" key="1">
    <citation type="journal article" date="2014" name="Int. J. Syst. Evol. Microbiol.">
        <title>Complete genome sequence of Corynebacterium casei LMG S-19264T (=DSM 44701T), isolated from a smear-ripened cheese.</title>
        <authorList>
            <consortium name="US DOE Joint Genome Institute (JGI-PGF)"/>
            <person name="Walter F."/>
            <person name="Albersmeier A."/>
            <person name="Kalinowski J."/>
            <person name="Ruckert C."/>
        </authorList>
    </citation>
    <scope>NUCLEOTIDE SEQUENCE</scope>
    <source>
        <strain evidence="10">CGMCC 1.7086</strain>
    </source>
</reference>
<keyword evidence="11" id="KW-1185">Reference proteome</keyword>
<evidence type="ECO:0000259" key="9">
    <source>
        <dbReference type="Pfam" id="PF12697"/>
    </source>
</evidence>
<comment type="subcellular location">
    <subcellularLocation>
        <location evidence="1">Secreted</location>
    </subcellularLocation>
</comment>
<reference evidence="10" key="2">
    <citation type="submission" date="2020-09" db="EMBL/GenBank/DDBJ databases">
        <authorList>
            <person name="Sun Q."/>
            <person name="Zhou Y."/>
        </authorList>
    </citation>
    <scope>NUCLEOTIDE SEQUENCE</scope>
    <source>
        <strain evidence="10">CGMCC 1.7086</strain>
    </source>
</reference>